<feature type="signal peptide" evidence="3">
    <location>
        <begin position="1"/>
        <end position="19"/>
    </location>
</feature>
<dbReference type="Proteomes" id="UP000740926">
    <property type="component" value="Unassembled WGS sequence"/>
</dbReference>
<feature type="region of interest" description="Disordered" evidence="1">
    <location>
        <begin position="69"/>
        <end position="88"/>
    </location>
</feature>
<evidence type="ECO:0000256" key="1">
    <source>
        <dbReference type="SAM" id="MobiDB-lite"/>
    </source>
</evidence>
<name>A0A9P7C714_9FUNG</name>
<evidence type="ECO:0000256" key="2">
    <source>
        <dbReference type="SAM" id="Phobius"/>
    </source>
</evidence>
<dbReference type="Pfam" id="PF05675">
    <property type="entry name" value="DUF817"/>
    <property type="match status" value="1"/>
</dbReference>
<comment type="caution">
    <text evidence="4">The sequence shown here is derived from an EMBL/GenBank/DDBJ whole genome shotgun (WGS) entry which is preliminary data.</text>
</comment>
<keyword evidence="2" id="KW-0472">Membrane</keyword>
<evidence type="ECO:0000256" key="3">
    <source>
        <dbReference type="SAM" id="SignalP"/>
    </source>
</evidence>
<reference evidence="4 5" key="1">
    <citation type="journal article" date="2020" name="Microb. Genom.">
        <title>Genetic diversity of clinical and environmental Mucorales isolates obtained from an investigation of mucormycosis cases among solid organ transplant recipients.</title>
        <authorList>
            <person name="Nguyen M.H."/>
            <person name="Kaul D."/>
            <person name="Muto C."/>
            <person name="Cheng S.J."/>
            <person name="Richter R.A."/>
            <person name="Bruno V.M."/>
            <person name="Liu G."/>
            <person name="Beyhan S."/>
            <person name="Sundermann A.J."/>
            <person name="Mounaud S."/>
            <person name="Pasculle A.W."/>
            <person name="Nierman W.C."/>
            <person name="Driscoll E."/>
            <person name="Cumbie R."/>
            <person name="Clancy C.J."/>
            <person name="Dupont C.L."/>
        </authorList>
    </citation>
    <scope>NUCLEOTIDE SEQUENCE [LARGE SCALE GENOMIC DNA]</scope>
    <source>
        <strain evidence="4 5">GL24</strain>
    </source>
</reference>
<sequence length="88" mass="9836">MPLLLGFVLVALFIWFAENIGTFANAWRYPNQSHVWQWVSIAKLGSWFLLMIISYVMVSMVNRPQEIGVADLPQPAGKGAENSPSLIS</sequence>
<protein>
    <submittedName>
        <fullName evidence="4">Uncharacterized protein</fullName>
    </submittedName>
</protein>
<organism evidence="4 5">
    <name type="scientific">Rhizopus delemar</name>
    <dbReference type="NCBI Taxonomy" id="936053"/>
    <lineage>
        <taxon>Eukaryota</taxon>
        <taxon>Fungi</taxon>
        <taxon>Fungi incertae sedis</taxon>
        <taxon>Mucoromycota</taxon>
        <taxon>Mucoromycotina</taxon>
        <taxon>Mucoromycetes</taxon>
        <taxon>Mucorales</taxon>
        <taxon>Mucorineae</taxon>
        <taxon>Rhizopodaceae</taxon>
        <taxon>Rhizopus</taxon>
    </lineage>
</organism>
<gene>
    <name evidence="4" type="ORF">G6F50_014527</name>
</gene>
<accession>A0A9P7C714</accession>
<proteinExistence type="predicted"/>
<keyword evidence="3" id="KW-0732">Signal</keyword>
<dbReference type="InterPro" id="IPR008535">
    <property type="entry name" value="DUF817"/>
</dbReference>
<keyword evidence="5" id="KW-1185">Reference proteome</keyword>
<feature type="transmembrane region" description="Helical" evidence="2">
    <location>
        <begin position="35"/>
        <end position="58"/>
    </location>
</feature>
<keyword evidence="2" id="KW-0812">Transmembrane</keyword>
<dbReference type="AlphaFoldDB" id="A0A9P7C714"/>
<keyword evidence="2" id="KW-1133">Transmembrane helix</keyword>
<dbReference type="EMBL" id="JAANIU010007029">
    <property type="protein sequence ID" value="KAG1539333.1"/>
    <property type="molecule type" value="Genomic_DNA"/>
</dbReference>
<feature type="chain" id="PRO_5040502157" evidence="3">
    <location>
        <begin position="20"/>
        <end position="88"/>
    </location>
</feature>
<evidence type="ECO:0000313" key="4">
    <source>
        <dbReference type="EMBL" id="KAG1539333.1"/>
    </source>
</evidence>
<evidence type="ECO:0000313" key="5">
    <source>
        <dbReference type="Proteomes" id="UP000740926"/>
    </source>
</evidence>